<proteinExistence type="predicted"/>
<accession>A0A2P5AGU7</accession>
<gene>
    <name evidence="1" type="ORF">PanWU01x14_333620</name>
</gene>
<dbReference type="AlphaFoldDB" id="A0A2P5AGU7"/>
<feature type="non-terminal residue" evidence="1">
    <location>
        <position position="1"/>
    </location>
</feature>
<dbReference type="Proteomes" id="UP000237105">
    <property type="component" value="Unassembled WGS sequence"/>
</dbReference>
<sequence>PQDYREEVPDVRVVIHEFRADRLEPRSWCDEEKNTGPMEEISELPVDKCNKSKMLKIGKNLNVQLQGKLKTFLKDNLDIFT</sequence>
<name>A0A2P5AGU7_PARAD</name>
<comment type="caution">
    <text evidence="1">The sequence shown here is derived from an EMBL/GenBank/DDBJ whole genome shotgun (WGS) entry which is preliminary data.</text>
</comment>
<organism evidence="1 2">
    <name type="scientific">Parasponia andersonii</name>
    <name type="common">Sponia andersonii</name>
    <dbReference type="NCBI Taxonomy" id="3476"/>
    <lineage>
        <taxon>Eukaryota</taxon>
        <taxon>Viridiplantae</taxon>
        <taxon>Streptophyta</taxon>
        <taxon>Embryophyta</taxon>
        <taxon>Tracheophyta</taxon>
        <taxon>Spermatophyta</taxon>
        <taxon>Magnoliopsida</taxon>
        <taxon>eudicotyledons</taxon>
        <taxon>Gunneridae</taxon>
        <taxon>Pentapetalae</taxon>
        <taxon>rosids</taxon>
        <taxon>fabids</taxon>
        <taxon>Rosales</taxon>
        <taxon>Cannabaceae</taxon>
        <taxon>Parasponia</taxon>
    </lineage>
</organism>
<reference evidence="2" key="1">
    <citation type="submission" date="2016-06" db="EMBL/GenBank/DDBJ databases">
        <title>Parallel loss of symbiosis genes in relatives of nitrogen-fixing non-legume Parasponia.</title>
        <authorList>
            <person name="Van Velzen R."/>
            <person name="Holmer R."/>
            <person name="Bu F."/>
            <person name="Rutten L."/>
            <person name="Van Zeijl A."/>
            <person name="Liu W."/>
            <person name="Santuari L."/>
            <person name="Cao Q."/>
            <person name="Sharma T."/>
            <person name="Shen D."/>
            <person name="Roswanjaya Y."/>
            <person name="Wardhani T."/>
            <person name="Kalhor M.S."/>
            <person name="Jansen J."/>
            <person name="Van den Hoogen J."/>
            <person name="Gungor B."/>
            <person name="Hartog M."/>
            <person name="Hontelez J."/>
            <person name="Verver J."/>
            <person name="Yang W.-C."/>
            <person name="Schijlen E."/>
            <person name="Repin R."/>
            <person name="Schilthuizen M."/>
            <person name="Schranz E."/>
            <person name="Heidstra R."/>
            <person name="Miyata K."/>
            <person name="Fedorova E."/>
            <person name="Kohlen W."/>
            <person name="Bisseling T."/>
            <person name="Smit S."/>
            <person name="Geurts R."/>
        </authorList>
    </citation>
    <scope>NUCLEOTIDE SEQUENCE [LARGE SCALE GENOMIC DNA]</scope>
    <source>
        <strain evidence="2">cv. WU1-14</strain>
    </source>
</reference>
<protein>
    <submittedName>
        <fullName evidence="1">Uncharacterized protein</fullName>
    </submittedName>
</protein>
<dbReference type="EMBL" id="JXTB01000597">
    <property type="protein sequence ID" value="PON35760.1"/>
    <property type="molecule type" value="Genomic_DNA"/>
</dbReference>
<keyword evidence="2" id="KW-1185">Reference proteome</keyword>
<evidence type="ECO:0000313" key="1">
    <source>
        <dbReference type="EMBL" id="PON35760.1"/>
    </source>
</evidence>
<evidence type="ECO:0000313" key="2">
    <source>
        <dbReference type="Proteomes" id="UP000237105"/>
    </source>
</evidence>